<dbReference type="PANTHER" id="PTHR37175:SF1">
    <property type="entry name" value="CONSTANS-LIKE PROTEIN-RELATED"/>
    <property type="match status" value="1"/>
</dbReference>
<dbReference type="OMA" id="PEDQWID"/>
<keyword evidence="3" id="KW-1185">Reference proteome</keyword>
<reference evidence="2" key="1">
    <citation type="journal article" date="2017" name="Nature">
        <title>The genome of Chenopodium quinoa.</title>
        <authorList>
            <person name="Jarvis D.E."/>
            <person name="Ho Y.S."/>
            <person name="Lightfoot D.J."/>
            <person name="Schmoeckel S.M."/>
            <person name="Li B."/>
            <person name="Borm T.J.A."/>
            <person name="Ohyanagi H."/>
            <person name="Mineta K."/>
            <person name="Michell C.T."/>
            <person name="Saber N."/>
            <person name="Kharbatia N.M."/>
            <person name="Rupper R.R."/>
            <person name="Sharp A.R."/>
            <person name="Dally N."/>
            <person name="Boughton B.A."/>
            <person name="Woo Y.H."/>
            <person name="Gao G."/>
            <person name="Schijlen E.G.W.M."/>
            <person name="Guo X."/>
            <person name="Momin A.A."/>
            <person name="Negrao S."/>
            <person name="Al-Babili S."/>
            <person name="Gehring C."/>
            <person name="Roessner U."/>
            <person name="Jung C."/>
            <person name="Murphy K."/>
            <person name="Arold S.T."/>
            <person name="Gojobori T."/>
            <person name="van der Linden C.G."/>
            <person name="van Loo E.N."/>
            <person name="Jellen E.N."/>
            <person name="Maughan P.J."/>
            <person name="Tester M."/>
        </authorList>
    </citation>
    <scope>NUCLEOTIDE SEQUENCE [LARGE SCALE GENOMIC DNA]</scope>
    <source>
        <strain evidence="2">cv. PI 614886</strain>
    </source>
</reference>
<dbReference type="EnsemblPlants" id="AUR62001879-RA">
    <property type="protein sequence ID" value="AUR62001879-RA:cds"/>
    <property type="gene ID" value="AUR62001879"/>
</dbReference>
<protein>
    <submittedName>
        <fullName evidence="2">Uncharacterized protein</fullName>
    </submittedName>
</protein>
<evidence type="ECO:0000313" key="3">
    <source>
        <dbReference type="Proteomes" id="UP000596660"/>
    </source>
</evidence>
<organism evidence="2 3">
    <name type="scientific">Chenopodium quinoa</name>
    <name type="common">Quinoa</name>
    <dbReference type="NCBI Taxonomy" id="63459"/>
    <lineage>
        <taxon>Eukaryota</taxon>
        <taxon>Viridiplantae</taxon>
        <taxon>Streptophyta</taxon>
        <taxon>Embryophyta</taxon>
        <taxon>Tracheophyta</taxon>
        <taxon>Spermatophyta</taxon>
        <taxon>Magnoliopsida</taxon>
        <taxon>eudicotyledons</taxon>
        <taxon>Gunneridae</taxon>
        <taxon>Pentapetalae</taxon>
        <taxon>Caryophyllales</taxon>
        <taxon>Chenopodiaceae</taxon>
        <taxon>Chenopodioideae</taxon>
        <taxon>Atripliceae</taxon>
        <taxon>Chenopodium</taxon>
    </lineage>
</organism>
<reference evidence="2" key="2">
    <citation type="submission" date="2021-03" db="UniProtKB">
        <authorList>
            <consortium name="EnsemblPlants"/>
        </authorList>
    </citation>
    <scope>IDENTIFICATION</scope>
</reference>
<proteinExistence type="predicted"/>
<feature type="region of interest" description="Disordered" evidence="1">
    <location>
        <begin position="29"/>
        <end position="107"/>
    </location>
</feature>
<sequence length="217" mass="24243">MNENIPLSLFWSDFAPASGGWLGFRGWAGEPAAGDPSPSLIPSQPRRRTDFIADNAGDSDSDTNSDEIADYYQPISSIDGNEDSDLNNPNINGYHDPNDAVNQHRSLSNGHDYSAAEIGVRALNLSEYEEERESEVEVEEEDEQRMGVDLDSAMRRAIEEDESRRNAPLSSENAVRVMEAMRSVSFPGMPPDWVSDLPEDRWVHQLQRLRQPPHSTA</sequence>
<dbReference type="Gramene" id="AUR62001879-RA">
    <property type="protein sequence ID" value="AUR62001879-RA:cds"/>
    <property type="gene ID" value="AUR62001879"/>
</dbReference>
<name>A0A803KS72_CHEQI</name>
<accession>A0A803KS72</accession>
<evidence type="ECO:0000313" key="2">
    <source>
        <dbReference type="EnsemblPlants" id="AUR62001879-RA:cds"/>
    </source>
</evidence>
<evidence type="ECO:0000256" key="1">
    <source>
        <dbReference type="SAM" id="MobiDB-lite"/>
    </source>
</evidence>
<dbReference type="AlphaFoldDB" id="A0A803KS72"/>
<feature type="compositionally biased region" description="Acidic residues" evidence="1">
    <location>
        <begin position="57"/>
        <end position="69"/>
    </location>
</feature>
<dbReference type="Proteomes" id="UP000596660">
    <property type="component" value="Unplaced"/>
</dbReference>
<dbReference type="PANTHER" id="PTHR37175">
    <property type="entry name" value="BNAA08G28800D PROTEIN"/>
    <property type="match status" value="1"/>
</dbReference>